<dbReference type="WBParaSite" id="ACRNAN_Path_416.g1587.t1">
    <property type="protein sequence ID" value="ACRNAN_Path_416.g1587.t1"/>
    <property type="gene ID" value="ACRNAN_Path_416.g1587"/>
</dbReference>
<protein>
    <submittedName>
        <fullName evidence="2">Uncharacterized protein</fullName>
    </submittedName>
</protein>
<accession>A0A914C6D9</accession>
<sequence>MRQLSRIENNDTLSALGIERSIDKLLRKQPREILNQMDIPCAYTRLPYTTQWQIREVFFNKDLSHDTKARAITDILNKLPPEQRYIPASHICRDNKETKSKYFDSYSAITYKISFTFKLSELRAHLPFDDFEAIDDALRNETFSTEDQLEVISQKMSKQNPEILDKIFFTGVPIHDHLIKERFRKLWFETPLGGRNRGPFGDEQTSTNETTLPPITYPPRTNLTITTPKSDLGRNFSYINAISIIGADDEKVQQQENVVLKDDVKKSKKEGKRNKKSPKFSHIARKALMYKQPMIHFWT</sequence>
<keyword evidence="1" id="KW-1185">Reference proteome</keyword>
<organism evidence="1 2">
    <name type="scientific">Acrobeloides nanus</name>
    <dbReference type="NCBI Taxonomy" id="290746"/>
    <lineage>
        <taxon>Eukaryota</taxon>
        <taxon>Metazoa</taxon>
        <taxon>Ecdysozoa</taxon>
        <taxon>Nematoda</taxon>
        <taxon>Chromadorea</taxon>
        <taxon>Rhabditida</taxon>
        <taxon>Tylenchina</taxon>
        <taxon>Cephalobomorpha</taxon>
        <taxon>Cephaloboidea</taxon>
        <taxon>Cephalobidae</taxon>
        <taxon>Acrobeloides</taxon>
    </lineage>
</organism>
<evidence type="ECO:0000313" key="2">
    <source>
        <dbReference type="WBParaSite" id="ACRNAN_Path_416.g1587.t1"/>
    </source>
</evidence>
<evidence type="ECO:0000313" key="1">
    <source>
        <dbReference type="Proteomes" id="UP000887540"/>
    </source>
</evidence>
<reference evidence="2" key="1">
    <citation type="submission" date="2022-11" db="UniProtKB">
        <authorList>
            <consortium name="WormBaseParasite"/>
        </authorList>
    </citation>
    <scope>IDENTIFICATION</scope>
</reference>
<dbReference type="AlphaFoldDB" id="A0A914C6D9"/>
<name>A0A914C6D9_9BILA</name>
<proteinExistence type="predicted"/>
<dbReference type="Proteomes" id="UP000887540">
    <property type="component" value="Unplaced"/>
</dbReference>